<sequence>MIIFQETTTTATSATTMTDTTTTSITTTSTTSSSTTSTSSSTSTSITTSSTSSSTTTTTSTTSSSTTTTTSTTSSSTTSTTTSSTTTTTTTTTTQSCIQTITSSTVNNTCRDLNWNQTGVVFASGFNKPLALYIDANDSVYVCDKDGHNIEEWDQCSSNGVVVAGSNTSASGSTSVLLNHPEDVTFDKNGYMYVADTDNDRVQRFPSGSNNGTTVAGTGTSANTLVGLNKPQAVAVDSNSNIYIADEGNKRIMKWTPNAASGTIWLSDNDLDHTIDIVISPTSTDKIYTTRDDKDVIYSWTSGAASSPATFNQVNDTTKNTLNKPRGMTYDLYGNLYVADRDNDRIVMFCANSTVGIVVAADTGTSPRLDKPVAVALDSNLNLYAVTEAGKNVIKFGRL</sequence>
<feature type="region of interest" description="Disordered" evidence="3">
    <location>
        <begin position="24"/>
        <end position="89"/>
    </location>
</feature>
<dbReference type="GO" id="GO:0008270">
    <property type="term" value="F:zinc ion binding"/>
    <property type="evidence" value="ECO:0007669"/>
    <property type="project" value="UniProtKB-KW"/>
</dbReference>
<proteinExistence type="predicted"/>
<feature type="repeat" description="NHL" evidence="2">
    <location>
        <begin position="228"/>
        <end position="258"/>
    </location>
</feature>
<gene>
    <name evidence="4" type="ORF">FNK824_LOCUS32680</name>
</gene>
<dbReference type="Pfam" id="PF01436">
    <property type="entry name" value="NHL"/>
    <property type="match status" value="1"/>
</dbReference>
<dbReference type="InterPro" id="IPR050952">
    <property type="entry name" value="TRIM-NHL_E3_ligases"/>
</dbReference>
<protein>
    <recommendedName>
        <fullName evidence="6">SMP-30/Gluconolactonase/LRE-like region domain-containing protein</fullName>
    </recommendedName>
</protein>
<comment type="caution">
    <text evidence="4">The sequence shown here is derived from an EMBL/GenBank/DDBJ whole genome shotgun (WGS) entry which is preliminary data.</text>
</comment>
<keyword evidence="1" id="KW-0677">Repeat</keyword>
<evidence type="ECO:0008006" key="6">
    <source>
        <dbReference type="Google" id="ProtNLM"/>
    </source>
</evidence>
<name>A0A819WS05_9BILA</name>
<evidence type="ECO:0000256" key="1">
    <source>
        <dbReference type="ARBA" id="ARBA00022737"/>
    </source>
</evidence>
<dbReference type="PANTHER" id="PTHR24104">
    <property type="entry name" value="E3 UBIQUITIN-PROTEIN LIGASE NHLRC1-RELATED"/>
    <property type="match status" value="1"/>
</dbReference>
<dbReference type="InterPro" id="IPR011042">
    <property type="entry name" value="6-blade_b-propeller_TolB-like"/>
</dbReference>
<dbReference type="EMBL" id="CAJOBE010011381">
    <property type="protein sequence ID" value="CAF4129638.1"/>
    <property type="molecule type" value="Genomic_DNA"/>
</dbReference>
<accession>A0A819WS05</accession>
<dbReference type="CDD" id="cd05819">
    <property type="entry name" value="NHL"/>
    <property type="match status" value="1"/>
</dbReference>
<dbReference type="Gene3D" id="2.120.10.30">
    <property type="entry name" value="TolB, C-terminal domain"/>
    <property type="match status" value="1"/>
</dbReference>
<dbReference type="AlphaFoldDB" id="A0A819WS05"/>
<organism evidence="4 5">
    <name type="scientific">Rotaria sordida</name>
    <dbReference type="NCBI Taxonomy" id="392033"/>
    <lineage>
        <taxon>Eukaryota</taxon>
        <taxon>Metazoa</taxon>
        <taxon>Spiralia</taxon>
        <taxon>Gnathifera</taxon>
        <taxon>Rotifera</taxon>
        <taxon>Eurotatoria</taxon>
        <taxon>Bdelloidea</taxon>
        <taxon>Philodinida</taxon>
        <taxon>Philodinidae</taxon>
        <taxon>Rotaria</taxon>
    </lineage>
</organism>
<evidence type="ECO:0000313" key="5">
    <source>
        <dbReference type="Proteomes" id="UP000663874"/>
    </source>
</evidence>
<evidence type="ECO:0000313" key="4">
    <source>
        <dbReference type="EMBL" id="CAF4129638.1"/>
    </source>
</evidence>
<evidence type="ECO:0000256" key="3">
    <source>
        <dbReference type="SAM" id="MobiDB-lite"/>
    </source>
</evidence>
<reference evidence="4" key="1">
    <citation type="submission" date="2021-02" db="EMBL/GenBank/DDBJ databases">
        <authorList>
            <person name="Nowell W R."/>
        </authorList>
    </citation>
    <scope>NUCLEOTIDE SEQUENCE</scope>
</reference>
<dbReference type="SUPFAM" id="SSF101898">
    <property type="entry name" value="NHL repeat"/>
    <property type="match status" value="1"/>
</dbReference>
<dbReference type="InterPro" id="IPR001258">
    <property type="entry name" value="NHL_repeat"/>
</dbReference>
<evidence type="ECO:0000256" key="2">
    <source>
        <dbReference type="PROSITE-ProRule" id="PRU00504"/>
    </source>
</evidence>
<dbReference type="Proteomes" id="UP000663874">
    <property type="component" value="Unassembled WGS sequence"/>
</dbReference>
<dbReference type="PANTHER" id="PTHR24104:SF25">
    <property type="entry name" value="PROTEIN LIN-41"/>
    <property type="match status" value="1"/>
</dbReference>
<dbReference type="PROSITE" id="PS51125">
    <property type="entry name" value="NHL"/>
    <property type="match status" value="1"/>
</dbReference>